<evidence type="ECO:0000256" key="3">
    <source>
        <dbReference type="ARBA" id="ARBA00023295"/>
    </source>
</evidence>
<evidence type="ECO:0000256" key="1">
    <source>
        <dbReference type="ARBA" id="ARBA00009865"/>
    </source>
</evidence>
<dbReference type="SUPFAM" id="SSF49899">
    <property type="entry name" value="Concanavalin A-like lectins/glucanases"/>
    <property type="match status" value="1"/>
</dbReference>
<keyword evidence="2 4" id="KW-0378">Hydrolase</keyword>
<dbReference type="Proteomes" id="UP001299220">
    <property type="component" value="Unassembled WGS sequence"/>
</dbReference>
<dbReference type="RefSeq" id="WP_235322625.1">
    <property type="nucleotide sequence ID" value="NZ_JAFBIT010000001.1"/>
</dbReference>
<dbReference type="EMBL" id="JAFBIT010000001">
    <property type="protein sequence ID" value="MCF2651614.1"/>
    <property type="molecule type" value="Genomic_DNA"/>
</dbReference>
<evidence type="ECO:0000256" key="2">
    <source>
        <dbReference type="ARBA" id="ARBA00022801"/>
    </source>
</evidence>
<dbReference type="InterPro" id="IPR006710">
    <property type="entry name" value="Glyco_hydro_43"/>
</dbReference>
<dbReference type="Gene3D" id="2.115.10.20">
    <property type="entry name" value="Glycosyl hydrolase domain, family 43"/>
    <property type="match status" value="1"/>
</dbReference>
<protein>
    <submittedName>
        <fullName evidence="6">Glycoside hydrolase family 43 protein</fullName>
    </submittedName>
</protein>
<evidence type="ECO:0000313" key="7">
    <source>
        <dbReference type="Proteomes" id="UP001299220"/>
    </source>
</evidence>
<keyword evidence="7" id="KW-1185">Reference proteome</keyword>
<dbReference type="InterPro" id="IPR023296">
    <property type="entry name" value="Glyco_hydro_beta-prop_sf"/>
</dbReference>
<dbReference type="SUPFAM" id="SSF75005">
    <property type="entry name" value="Arabinanase/levansucrase/invertase"/>
    <property type="match status" value="1"/>
</dbReference>
<evidence type="ECO:0000256" key="4">
    <source>
        <dbReference type="RuleBase" id="RU361187"/>
    </source>
</evidence>
<proteinExistence type="inferred from homology"/>
<dbReference type="InterPro" id="IPR051795">
    <property type="entry name" value="Glycosyl_Hydrlase_43"/>
</dbReference>
<comment type="similarity">
    <text evidence="1 4">Belongs to the glycosyl hydrolase 43 family.</text>
</comment>
<dbReference type="GO" id="GO:0016787">
    <property type="term" value="F:hydrolase activity"/>
    <property type="evidence" value="ECO:0007669"/>
    <property type="project" value="UniProtKB-KW"/>
</dbReference>
<dbReference type="InterPro" id="IPR041542">
    <property type="entry name" value="GH43_C2"/>
</dbReference>
<feature type="domain" description="Beta-xylosidase C-terminal Concanavalin A-like" evidence="5">
    <location>
        <begin position="310"/>
        <end position="493"/>
    </location>
</feature>
<dbReference type="Pfam" id="PF04616">
    <property type="entry name" value="Glyco_hydro_43"/>
    <property type="match status" value="1"/>
</dbReference>
<evidence type="ECO:0000313" key="6">
    <source>
        <dbReference type="EMBL" id="MCF2651614.1"/>
    </source>
</evidence>
<reference evidence="6 7" key="1">
    <citation type="submission" date="2020-12" db="EMBL/GenBank/DDBJ databases">
        <title>Whole genome sequences of gut porcine anaerobes.</title>
        <authorList>
            <person name="Kubasova T."/>
            <person name="Jahodarova E."/>
            <person name="Rychlik I."/>
        </authorList>
    </citation>
    <scope>NUCLEOTIDE SEQUENCE [LARGE SCALE GENOMIC DNA]</scope>
    <source>
        <strain evidence="6 7">An867</strain>
    </source>
</reference>
<organism evidence="6 7">
    <name type="scientific">Anaeromassilibacillus senegalensis</name>
    <dbReference type="NCBI Taxonomy" id="1673717"/>
    <lineage>
        <taxon>Bacteria</taxon>
        <taxon>Bacillati</taxon>
        <taxon>Bacillota</taxon>
        <taxon>Clostridia</taxon>
        <taxon>Eubacteriales</taxon>
        <taxon>Acutalibacteraceae</taxon>
        <taxon>Anaeromassilibacillus</taxon>
    </lineage>
</organism>
<dbReference type="Pfam" id="PF17851">
    <property type="entry name" value="GH43_C2"/>
    <property type="match status" value="1"/>
</dbReference>
<gene>
    <name evidence="6" type="ORF">JQM67_03260</name>
</gene>
<dbReference type="CDD" id="cd18617">
    <property type="entry name" value="GH43_XynB-like"/>
    <property type="match status" value="1"/>
</dbReference>
<comment type="caution">
    <text evidence="6">The sequence shown here is derived from an EMBL/GenBank/DDBJ whole genome shotgun (WGS) entry which is preliminary data.</text>
</comment>
<sequence>MLTYENPIIPGFYPDPSVCRVGEDYYLVNSSFEFFPGVPLWHSRDLLHWEQLGYVLTRESQLPLEKARTSGGIYAPTIRYHDGRFYMITTNVTGGGNFFVWTDDIHGEWSEPIYIDQAGIDPSLFWDDDGTVYYTGTHTDENGNFGIGMFLVDLETGARLGETKVIWYGTGGKCPEGPHLYKINGWYYLMIAEGGTEYGHMETIARSRSVWGPYESCPHNPILTHRNTFQSDFQALGHADLVDDPDGKWWLVFHAIRPSMFMLHHIGRETMLAPVTWDEDGWPVVYGGKLIESPMQTQGDGDVRVEINWRDDFSAPEPAPRWSWLRNPDRACYTFGHGLTLRGAADTLDDIGAPTFLGVRQQQFAVRYQTSMQLSGETGRAGLTIFHTAEHHYDLYAQRQGGGCTVQLFRRVADMETRTESVIFADTDTLILRIDADRHMYTFFAGVDEAHLVKIGTGSTQLLSTECMNCTFTGCFSGMFAEGNCTARFDYFAASSLGNVETE</sequence>
<dbReference type="InterPro" id="IPR013320">
    <property type="entry name" value="ConA-like_dom_sf"/>
</dbReference>
<dbReference type="PANTHER" id="PTHR42812">
    <property type="entry name" value="BETA-XYLOSIDASE"/>
    <property type="match status" value="1"/>
</dbReference>
<dbReference type="PANTHER" id="PTHR42812:SF12">
    <property type="entry name" value="BETA-XYLOSIDASE-RELATED"/>
    <property type="match status" value="1"/>
</dbReference>
<evidence type="ECO:0000259" key="5">
    <source>
        <dbReference type="Pfam" id="PF17851"/>
    </source>
</evidence>
<dbReference type="Gene3D" id="2.60.120.200">
    <property type="match status" value="1"/>
</dbReference>
<accession>A0ABS9CKN8</accession>
<name>A0ABS9CKN8_9FIRM</name>
<keyword evidence="3 4" id="KW-0326">Glycosidase</keyword>